<sequence>MATGDNSSEMESANMRLSDRYCIAAIIFFSLAIFFLSVVVFIFNPQTILGMLATGVGILLMLGCIFCFARYSHYLKKEEEKVSTN</sequence>
<protein>
    <submittedName>
        <fullName evidence="2">Uncharacterized protein</fullName>
    </submittedName>
</protein>
<keyword evidence="1" id="KW-0812">Transmembrane</keyword>
<dbReference type="AlphaFoldDB" id="A0A402ATU8"/>
<evidence type="ECO:0000313" key="3">
    <source>
        <dbReference type="Proteomes" id="UP000287188"/>
    </source>
</evidence>
<feature type="transmembrane region" description="Helical" evidence="1">
    <location>
        <begin position="21"/>
        <end position="42"/>
    </location>
</feature>
<accession>A0A402ATU8</accession>
<dbReference type="EMBL" id="BIFS01000002">
    <property type="protein sequence ID" value="GCE22528.1"/>
    <property type="molecule type" value="Genomic_DNA"/>
</dbReference>
<organism evidence="2 3">
    <name type="scientific">Dictyobacter kobayashii</name>
    <dbReference type="NCBI Taxonomy" id="2014872"/>
    <lineage>
        <taxon>Bacteria</taxon>
        <taxon>Bacillati</taxon>
        <taxon>Chloroflexota</taxon>
        <taxon>Ktedonobacteria</taxon>
        <taxon>Ktedonobacterales</taxon>
        <taxon>Dictyobacteraceae</taxon>
        <taxon>Dictyobacter</taxon>
    </lineage>
</organism>
<keyword evidence="3" id="KW-1185">Reference proteome</keyword>
<dbReference type="RefSeq" id="WP_126555459.1">
    <property type="nucleotide sequence ID" value="NZ_BIFS01000002.1"/>
</dbReference>
<keyword evidence="1" id="KW-0472">Membrane</keyword>
<evidence type="ECO:0000313" key="2">
    <source>
        <dbReference type="EMBL" id="GCE22528.1"/>
    </source>
</evidence>
<feature type="transmembrane region" description="Helical" evidence="1">
    <location>
        <begin position="48"/>
        <end position="69"/>
    </location>
</feature>
<gene>
    <name evidence="2" type="ORF">KDK_63280</name>
</gene>
<keyword evidence="1" id="KW-1133">Transmembrane helix</keyword>
<name>A0A402ATU8_9CHLR</name>
<dbReference type="Proteomes" id="UP000287188">
    <property type="component" value="Unassembled WGS sequence"/>
</dbReference>
<reference evidence="3" key="1">
    <citation type="submission" date="2018-12" db="EMBL/GenBank/DDBJ databases">
        <title>Tengunoibacter tsumagoiensis gen. nov., sp. nov., Dictyobacter kobayashii sp. nov., D. alpinus sp. nov., and D. joshuensis sp. nov. and description of Dictyobacteraceae fam. nov. within the order Ktedonobacterales isolated from Tengu-no-mugimeshi.</title>
        <authorList>
            <person name="Wang C.M."/>
            <person name="Zheng Y."/>
            <person name="Sakai Y."/>
            <person name="Toyoda A."/>
            <person name="Minakuchi Y."/>
            <person name="Abe K."/>
            <person name="Yokota A."/>
            <person name="Yabe S."/>
        </authorList>
    </citation>
    <scope>NUCLEOTIDE SEQUENCE [LARGE SCALE GENOMIC DNA]</scope>
    <source>
        <strain evidence="3">Uno11</strain>
    </source>
</reference>
<comment type="caution">
    <text evidence="2">The sequence shown here is derived from an EMBL/GenBank/DDBJ whole genome shotgun (WGS) entry which is preliminary data.</text>
</comment>
<evidence type="ECO:0000256" key="1">
    <source>
        <dbReference type="SAM" id="Phobius"/>
    </source>
</evidence>
<proteinExistence type="predicted"/>